<dbReference type="Proteomes" id="UP000032946">
    <property type="component" value="Chromosome"/>
</dbReference>
<dbReference type="AlphaFoldDB" id="A0A9P1KBQ5"/>
<evidence type="ECO:0000313" key="1">
    <source>
        <dbReference type="EMBL" id="CDM93453.1"/>
    </source>
</evidence>
<dbReference type="EMBL" id="FO818640">
    <property type="protein sequence ID" value="CDM93453.1"/>
    <property type="molecule type" value="Genomic_DNA"/>
</dbReference>
<accession>A0A9P1KBQ5</accession>
<name>A0A9P1KBQ5_9CYAN</name>
<gene>
    <name evidence="1" type="ORF">ARTHRO_11126</name>
</gene>
<protein>
    <submittedName>
        <fullName evidence="1">Uncharacterized protein</fullName>
    </submittedName>
</protein>
<sequence>MMVIFTGLGALSDGALRGVFINAIAFANQNLRIFTDILAVIGVHNSRNVREITVGVSGNLS</sequence>
<evidence type="ECO:0000313" key="2">
    <source>
        <dbReference type="Proteomes" id="UP000032946"/>
    </source>
</evidence>
<keyword evidence="2" id="KW-1185">Reference proteome</keyword>
<proteinExistence type="predicted"/>
<organism evidence="1 2">
    <name type="scientific">Limnospira indica PCC 8005</name>
    <dbReference type="NCBI Taxonomy" id="376219"/>
    <lineage>
        <taxon>Bacteria</taxon>
        <taxon>Bacillati</taxon>
        <taxon>Cyanobacteriota</taxon>
        <taxon>Cyanophyceae</taxon>
        <taxon>Oscillatoriophycideae</taxon>
        <taxon>Oscillatoriales</taxon>
        <taxon>Sirenicapillariaceae</taxon>
        <taxon>Limnospira</taxon>
    </lineage>
</organism>
<reference evidence="1 2" key="1">
    <citation type="submission" date="2014-02" db="EMBL/GenBank/DDBJ databases">
        <authorList>
            <person name="Genoscope - CEA"/>
        </authorList>
    </citation>
    <scope>NUCLEOTIDE SEQUENCE [LARGE SCALE GENOMIC DNA]</scope>
    <source>
        <strain evidence="1 2">PCC 8005</strain>
    </source>
</reference>